<dbReference type="InterPro" id="IPR019133">
    <property type="entry name" value="MIC60"/>
</dbReference>
<evidence type="ECO:0000256" key="4">
    <source>
        <dbReference type="ARBA" id="ARBA00022989"/>
    </source>
</evidence>
<accession>A0A1B0AF28</accession>
<sequence>MGKSPTHTEEKGAQKGITIRLLNTNTNRRLNNISITPRLLQTQTNNFWLSPANDSLADAEVEKCEIALAKAAKPENSDQIIALQEIETIFPGIDLTKQKLNLTPEDLDLFITHAYSHVLALQKELQRLQTDGELRLKWAIDSMRGDNDFDTFKAHLEYILESERRKLAPENHKKIQNIRAESEKELRQQLKKQAEAHTDHLQDVANMKESELKRQYTRELEDKMATEKANYKLQSAAMLFKIRGMDAAMQKEIYNLLFE</sequence>
<keyword evidence="5 7" id="KW-0496">Mitochondrion</keyword>
<name>A0A1B0AF28_GLOPL</name>
<evidence type="ECO:0000256" key="8">
    <source>
        <dbReference type="SAM" id="Coils"/>
    </source>
</evidence>
<keyword evidence="10" id="KW-1185">Reference proteome</keyword>
<dbReference type="GO" id="GO:0042407">
    <property type="term" value="P:cristae formation"/>
    <property type="evidence" value="ECO:0007669"/>
    <property type="project" value="TreeGrafter"/>
</dbReference>
<organism evidence="9 10">
    <name type="scientific">Glossina pallidipes</name>
    <name type="common">Tsetse fly</name>
    <dbReference type="NCBI Taxonomy" id="7398"/>
    <lineage>
        <taxon>Eukaryota</taxon>
        <taxon>Metazoa</taxon>
        <taxon>Ecdysozoa</taxon>
        <taxon>Arthropoda</taxon>
        <taxon>Hexapoda</taxon>
        <taxon>Insecta</taxon>
        <taxon>Pterygota</taxon>
        <taxon>Neoptera</taxon>
        <taxon>Endopterygota</taxon>
        <taxon>Diptera</taxon>
        <taxon>Brachycera</taxon>
        <taxon>Muscomorpha</taxon>
        <taxon>Hippoboscoidea</taxon>
        <taxon>Glossinidae</taxon>
        <taxon>Glossina</taxon>
    </lineage>
</organism>
<dbReference type="EnsemblMetazoa" id="GPAI043759-RA">
    <property type="protein sequence ID" value="GPAI043759-PA"/>
    <property type="gene ID" value="GPAI043759"/>
</dbReference>
<protein>
    <recommendedName>
        <fullName evidence="7">MICOS complex subunit MIC60</fullName>
    </recommendedName>
    <alternativeName>
        <fullName evidence="7">Mitofilin</fullName>
    </alternativeName>
</protein>
<dbReference type="VEuPathDB" id="VectorBase:GPAI043759"/>
<dbReference type="STRING" id="7398.A0A1B0AF28"/>
<dbReference type="AlphaFoldDB" id="A0A1B0AF28"/>
<reference evidence="10" key="1">
    <citation type="submission" date="2014-03" db="EMBL/GenBank/DDBJ databases">
        <authorList>
            <person name="Aksoy S."/>
            <person name="Warren W."/>
            <person name="Wilson R.K."/>
        </authorList>
    </citation>
    <scope>NUCLEOTIDE SEQUENCE [LARGE SCALE GENOMIC DNA]</scope>
    <source>
        <strain evidence="10">IAEA</strain>
    </source>
</reference>
<evidence type="ECO:0000313" key="9">
    <source>
        <dbReference type="EnsemblMetazoa" id="GPAI043759-PA"/>
    </source>
</evidence>
<evidence type="ECO:0000256" key="7">
    <source>
        <dbReference type="RuleBase" id="RU363000"/>
    </source>
</evidence>
<evidence type="ECO:0000256" key="2">
    <source>
        <dbReference type="ARBA" id="ARBA00022692"/>
    </source>
</evidence>
<proteinExistence type="inferred from homology"/>
<evidence type="ECO:0000256" key="3">
    <source>
        <dbReference type="ARBA" id="ARBA00022792"/>
    </source>
</evidence>
<keyword evidence="2 7" id="KW-0812">Transmembrane</keyword>
<evidence type="ECO:0000256" key="1">
    <source>
        <dbReference type="ARBA" id="ARBA00010877"/>
    </source>
</evidence>
<evidence type="ECO:0000256" key="6">
    <source>
        <dbReference type="ARBA" id="ARBA00023136"/>
    </source>
</evidence>
<reference evidence="9" key="2">
    <citation type="submission" date="2020-05" db="UniProtKB">
        <authorList>
            <consortium name="EnsemblMetazoa"/>
        </authorList>
    </citation>
    <scope>IDENTIFICATION</scope>
    <source>
        <strain evidence="9">IAEA</strain>
    </source>
</reference>
<keyword evidence="4" id="KW-1133">Transmembrane helix</keyword>
<dbReference type="PANTHER" id="PTHR15415:SF7">
    <property type="entry name" value="MICOS COMPLEX SUBUNIT MIC60"/>
    <property type="match status" value="1"/>
</dbReference>
<keyword evidence="6" id="KW-0472">Membrane</keyword>
<comment type="similarity">
    <text evidence="1 7">Belongs to the MICOS complex subunit Mic60 family.</text>
</comment>
<dbReference type="GO" id="GO:0061617">
    <property type="term" value="C:MICOS complex"/>
    <property type="evidence" value="ECO:0007669"/>
    <property type="project" value="TreeGrafter"/>
</dbReference>
<dbReference type="Pfam" id="PF09731">
    <property type="entry name" value="Mitofilin"/>
    <property type="match status" value="1"/>
</dbReference>
<evidence type="ECO:0000256" key="5">
    <source>
        <dbReference type="ARBA" id="ARBA00023128"/>
    </source>
</evidence>
<feature type="coiled-coil region" evidence="8">
    <location>
        <begin position="172"/>
        <end position="207"/>
    </location>
</feature>
<keyword evidence="8" id="KW-0175">Coiled coil</keyword>
<comment type="subcellular location">
    <subcellularLocation>
        <location evidence="7">Mitochondrion inner membrane</location>
        <topology evidence="7">Single-pass membrane protein</topology>
    </subcellularLocation>
</comment>
<comment type="subunit">
    <text evidence="7">Component of the mitochondrial contact site and cristae organizing system (MICOS) complex.</text>
</comment>
<keyword evidence="3 7" id="KW-0999">Mitochondrion inner membrane</keyword>
<dbReference type="Proteomes" id="UP000092445">
    <property type="component" value="Unassembled WGS sequence"/>
</dbReference>
<dbReference type="PANTHER" id="PTHR15415">
    <property type="entry name" value="MITOFILIN"/>
    <property type="match status" value="1"/>
</dbReference>
<comment type="function">
    <text evidence="7">Component of the MICOS complex, a large protein complex of the mitochondrial inner membrane that plays crucial roles in the maintenance of crista junctions, inner membrane architecture, and formation of contact sites to the outer membrane.</text>
</comment>
<evidence type="ECO:0000313" key="10">
    <source>
        <dbReference type="Proteomes" id="UP000092445"/>
    </source>
</evidence>